<proteinExistence type="inferred from homology"/>
<evidence type="ECO:0000256" key="2">
    <source>
        <dbReference type="ARBA" id="ARBA00022692"/>
    </source>
</evidence>
<evidence type="ECO:0008006" key="13">
    <source>
        <dbReference type="Google" id="ProtNLM"/>
    </source>
</evidence>
<dbReference type="InterPro" id="IPR019734">
    <property type="entry name" value="TPR_rpt"/>
</dbReference>
<evidence type="ECO:0000256" key="1">
    <source>
        <dbReference type="ARBA" id="ARBA00004572"/>
    </source>
</evidence>
<dbReference type="Pfam" id="PF07719">
    <property type="entry name" value="TPR_2"/>
    <property type="match status" value="1"/>
</dbReference>
<evidence type="ECO:0000256" key="5">
    <source>
        <dbReference type="ARBA" id="ARBA00022803"/>
    </source>
</evidence>
<evidence type="ECO:0000256" key="7">
    <source>
        <dbReference type="ARBA" id="ARBA00023128"/>
    </source>
</evidence>
<comment type="similarity">
    <text evidence="9">Belongs to the Tom70 family.</text>
</comment>
<organism evidence="11 12">
    <name type="scientific">Jimgerdemannia flammicorona</name>
    <dbReference type="NCBI Taxonomy" id="994334"/>
    <lineage>
        <taxon>Eukaryota</taxon>
        <taxon>Fungi</taxon>
        <taxon>Fungi incertae sedis</taxon>
        <taxon>Mucoromycota</taxon>
        <taxon>Mucoromycotina</taxon>
        <taxon>Endogonomycetes</taxon>
        <taxon>Endogonales</taxon>
        <taxon>Endogonaceae</taxon>
        <taxon>Jimgerdemannia</taxon>
    </lineage>
</organism>
<reference evidence="11 12" key="1">
    <citation type="journal article" date="2018" name="New Phytol.">
        <title>Phylogenomics of Endogonaceae and evolution of mycorrhizas within Mucoromycota.</title>
        <authorList>
            <person name="Chang Y."/>
            <person name="Desiro A."/>
            <person name="Na H."/>
            <person name="Sandor L."/>
            <person name="Lipzen A."/>
            <person name="Clum A."/>
            <person name="Barry K."/>
            <person name="Grigoriev I.V."/>
            <person name="Martin F.M."/>
            <person name="Stajich J.E."/>
            <person name="Smith M.E."/>
            <person name="Bonito G."/>
            <person name="Spatafora J.W."/>
        </authorList>
    </citation>
    <scope>NUCLEOTIDE SEQUENCE [LARGE SCALE GENOMIC DNA]</scope>
    <source>
        <strain evidence="11 12">GMNB39</strain>
    </source>
</reference>
<dbReference type="InterPro" id="IPR011990">
    <property type="entry name" value="TPR-like_helical_dom_sf"/>
</dbReference>
<accession>A0A433CWR8</accession>
<evidence type="ECO:0000256" key="10">
    <source>
        <dbReference type="PROSITE-ProRule" id="PRU00339"/>
    </source>
</evidence>
<dbReference type="PROSITE" id="PS50293">
    <property type="entry name" value="TPR_REGION"/>
    <property type="match status" value="1"/>
</dbReference>
<dbReference type="PANTHER" id="PTHR46208">
    <property type="entry name" value="MITOCHONDRIAL IMPORT RECEPTOR SUBUNIT TOM70"/>
    <property type="match status" value="1"/>
</dbReference>
<dbReference type="InterPro" id="IPR013105">
    <property type="entry name" value="TPR_2"/>
</dbReference>
<dbReference type="AlphaFoldDB" id="A0A433CWR8"/>
<dbReference type="EMBL" id="RBNI01011906">
    <property type="protein sequence ID" value="RUP43030.1"/>
    <property type="molecule type" value="Genomic_DNA"/>
</dbReference>
<protein>
    <recommendedName>
        <fullName evidence="13">Mitochondrial outer membrane translocase receptor TOM70</fullName>
    </recommendedName>
</protein>
<gene>
    <name evidence="11" type="ORF">BC936DRAFT_137755</name>
</gene>
<keyword evidence="2" id="KW-0812">Transmembrane</keyword>
<evidence type="ECO:0000256" key="6">
    <source>
        <dbReference type="ARBA" id="ARBA00022989"/>
    </source>
</evidence>
<dbReference type="Pfam" id="PF14559">
    <property type="entry name" value="TPR_19"/>
    <property type="match status" value="1"/>
</dbReference>
<evidence type="ECO:0000256" key="8">
    <source>
        <dbReference type="ARBA" id="ARBA00023136"/>
    </source>
</evidence>
<evidence type="ECO:0000256" key="9">
    <source>
        <dbReference type="ARBA" id="ARBA00038030"/>
    </source>
</evidence>
<comment type="subcellular location">
    <subcellularLocation>
        <location evidence="1">Mitochondrion outer membrane</location>
        <topology evidence="1">Single-pass membrane protein</topology>
    </subcellularLocation>
</comment>
<dbReference type="OrthoDB" id="2942533at2759"/>
<comment type="caution">
    <text evidence="11">The sequence shown here is derived from an EMBL/GenBank/DDBJ whole genome shotgun (WGS) entry which is preliminary data.</text>
</comment>
<dbReference type="Gene3D" id="1.25.40.10">
    <property type="entry name" value="Tetratricopeptide repeat domain"/>
    <property type="match status" value="3"/>
</dbReference>
<feature type="repeat" description="TPR" evidence="10">
    <location>
        <begin position="312"/>
        <end position="345"/>
    </location>
</feature>
<dbReference type="PANTHER" id="PTHR46208:SF1">
    <property type="entry name" value="MITOCHONDRIAL IMPORT RECEPTOR SUBUNIT TOM70"/>
    <property type="match status" value="1"/>
</dbReference>
<dbReference type="GO" id="GO:0030943">
    <property type="term" value="F:mitochondrion targeting sequence binding"/>
    <property type="evidence" value="ECO:0007669"/>
    <property type="project" value="TreeGrafter"/>
</dbReference>
<dbReference type="Proteomes" id="UP000268093">
    <property type="component" value="Unassembled WGS sequence"/>
</dbReference>
<dbReference type="SMART" id="SM00028">
    <property type="entry name" value="TPR"/>
    <property type="match status" value="11"/>
</dbReference>
<dbReference type="Pfam" id="PF13432">
    <property type="entry name" value="TPR_16"/>
    <property type="match status" value="3"/>
</dbReference>
<evidence type="ECO:0000256" key="3">
    <source>
        <dbReference type="ARBA" id="ARBA00022737"/>
    </source>
</evidence>
<dbReference type="PROSITE" id="PS50005">
    <property type="entry name" value="TPR"/>
    <property type="match status" value="5"/>
</dbReference>
<sequence>MPADKRLDAATALKTKGNAQFNAKNYPEAIRLYTQAIAFNPDPVFYSNRAACFANSGQYDNVVADCTEALKMDPQYVKALNRRAQAHEKKGMLQEALYDFTAVCIIDGFKNEAASTSMERLLKRVSEEKARELFKSKKPRLPSPTFVTAYLDSFRPDKDPIEEIADADSGDAHYFRARTLLKERRYDDAMDAYDRAVELGVTRTAKALNMRGTFTFLKGNPKDALEDFNKAIEADPKYLQTYIKRASIYMEQGDPVETYKQFDEAIKIDPTDPDIYYHRCARECFCVNFITGDFDNAAKDYAESIKLDPSFVYAHIQLGVAQYKMGSITSAMSTFKGALKQFPESADVNNYYGELLLDQQRLEDAMEKFEKAMELDPRNPLPYINKALLVFQFQQNMVLAEELCREALKADANCDVAIATLAQLMLQQGRTADAIEWYEKTVELARTEAELSNAVSYLEALIRGEGDNAVLALAAGPLSVRRKLPAIQRTTQQFRPSLRRANTHTCGVPQPIRLD</sequence>
<feature type="repeat" description="TPR" evidence="10">
    <location>
        <begin position="10"/>
        <end position="43"/>
    </location>
</feature>
<evidence type="ECO:0000313" key="11">
    <source>
        <dbReference type="EMBL" id="RUP43030.1"/>
    </source>
</evidence>
<evidence type="ECO:0000313" key="12">
    <source>
        <dbReference type="Proteomes" id="UP000268093"/>
    </source>
</evidence>
<keyword evidence="4" id="KW-1000">Mitochondrion outer membrane</keyword>
<keyword evidence="3" id="KW-0677">Repeat</keyword>
<dbReference type="GO" id="GO:0008320">
    <property type="term" value="F:protein transmembrane transporter activity"/>
    <property type="evidence" value="ECO:0007669"/>
    <property type="project" value="TreeGrafter"/>
</dbReference>
<keyword evidence="8" id="KW-0472">Membrane</keyword>
<dbReference type="GO" id="GO:0045039">
    <property type="term" value="P:protein insertion into mitochondrial inner membrane"/>
    <property type="evidence" value="ECO:0007669"/>
    <property type="project" value="TreeGrafter"/>
</dbReference>
<dbReference type="GO" id="GO:0030150">
    <property type="term" value="P:protein import into mitochondrial matrix"/>
    <property type="evidence" value="ECO:0007669"/>
    <property type="project" value="TreeGrafter"/>
</dbReference>
<dbReference type="GO" id="GO:0005741">
    <property type="term" value="C:mitochondrial outer membrane"/>
    <property type="evidence" value="ECO:0007669"/>
    <property type="project" value="UniProtKB-SubCell"/>
</dbReference>
<keyword evidence="7" id="KW-0496">Mitochondrion</keyword>
<name>A0A433CWR8_9FUNG</name>
<feature type="repeat" description="TPR" evidence="10">
    <location>
        <begin position="239"/>
        <end position="272"/>
    </location>
</feature>
<dbReference type="SUPFAM" id="SSF48439">
    <property type="entry name" value="Protein prenylyltransferase"/>
    <property type="match status" value="1"/>
</dbReference>
<dbReference type="SUPFAM" id="SSF48452">
    <property type="entry name" value="TPR-like"/>
    <property type="match status" value="1"/>
</dbReference>
<feature type="repeat" description="TPR" evidence="10">
    <location>
        <begin position="346"/>
        <end position="379"/>
    </location>
</feature>
<keyword evidence="12" id="KW-1185">Reference proteome</keyword>
<keyword evidence="6" id="KW-1133">Transmembrane helix</keyword>
<feature type="repeat" description="TPR" evidence="10">
    <location>
        <begin position="205"/>
        <end position="238"/>
    </location>
</feature>
<evidence type="ECO:0000256" key="4">
    <source>
        <dbReference type="ARBA" id="ARBA00022787"/>
    </source>
</evidence>
<keyword evidence="5 10" id="KW-0802">TPR repeat</keyword>